<sequence>MKVFAIGGSRNIGYYASLRLLEKGATVTFLLRNPGAFDSDPKIQEFVQKGTARLVKGDALNKEEVRQGWVTAGQPEADSTTEGVDVLLFTLGPSGTSSSFSLRGIVISPADICTRSMLNVLSTLPRSSEHAPPRIIAVSTVGLSDISHKSLPLPMRVLYSLVLGQPHEDKRGMEEILAHCLGAGEASGGNTSPKILPPGWEATDGLPGKGELPAVVVVRPAMLTDGVCRADEAGSKANAYRVRSDGDLPVAGGYTISRRDVAHFIAERLLGAEWSEWQGKGVSLAI</sequence>
<proteinExistence type="predicted"/>
<organism evidence="1 2">
    <name type="scientific">Auriscalpium vulgare</name>
    <dbReference type="NCBI Taxonomy" id="40419"/>
    <lineage>
        <taxon>Eukaryota</taxon>
        <taxon>Fungi</taxon>
        <taxon>Dikarya</taxon>
        <taxon>Basidiomycota</taxon>
        <taxon>Agaricomycotina</taxon>
        <taxon>Agaricomycetes</taxon>
        <taxon>Russulales</taxon>
        <taxon>Auriscalpiaceae</taxon>
        <taxon>Auriscalpium</taxon>
    </lineage>
</organism>
<name>A0ACB8S3V5_9AGAM</name>
<dbReference type="Proteomes" id="UP000814033">
    <property type="component" value="Unassembled WGS sequence"/>
</dbReference>
<accession>A0ACB8S3V5</accession>
<reference evidence="1" key="1">
    <citation type="submission" date="2021-02" db="EMBL/GenBank/DDBJ databases">
        <authorList>
            <consortium name="DOE Joint Genome Institute"/>
            <person name="Ahrendt S."/>
            <person name="Looney B.P."/>
            <person name="Miyauchi S."/>
            <person name="Morin E."/>
            <person name="Drula E."/>
            <person name="Courty P.E."/>
            <person name="Chicoki N."/>
            <person name="Fauchery L."/>
            <person name="Kohler A."/>
            <person name="Kuo A."/>
            <person name="Labutti K."/>
            <person name="Pangilinan J."/>
            <person name="Lipzen A."/>
            <person name="Riley R."/>
            <person name="Andreopoulos W."/>
            <person name="He G."/>
            <person name="Johnson J."/>
            <person name="Barry K.W."/>
            <person name="Grigoriev I.V."/>
            <person name="Nagy L."/>
            <person name="Hibbett D."/>
            <person name="Henrissat B."/>
            <person name="Matheny P.B."/>
            <person name="Labbe J."/>
            <person name="Martin F."/>
        </authorList>
    </citation>
    <scope>NUCLEOTIDE SEQUENCE</scope>
    <source>
        <strain evidence="1">FP105234-sp</strain>
    </source>
</reference>
<keyword evidence="2" id="KW-1185">Reference proteome</keyword>
<dbReference type="EMBL" id="MU275857">
    <property type="protein sequence ID" value="KAI0050852.1"/>
    <property type="molecule type" value="Genomic_DNA"/>
</dbReference>
<comment type="caution">
    <text evidence="1">The sequence shown here is derived from an EMBL/GenBank/DDBJ whole genome shotgun (WGS) entry which is preliminary data.</text>
</comment>
<reference evidence="1" key="2">
    <citation type="journal article" date="2022" name="New Phytol.">
        <title>Evolutionary transition to the ectomycorrhizal habit in the genomes of a hyperdiverse lineage of mushroom-forming fungi.</title>
        <authorList>
            <person name="Looney B."/>
            <person name="Miyauchi S."/>
            <person name="Morin E."/>
            <person name="Drula E."/>
            <person name="Courty P.E."/>
            <person name="Kohler A."/>
            <person name="Kuo A."/>
            <person name="LaButti K."/>
            <person name="Pangilinan J."/>
            <person name="Lipzen A."/>
            <person name="Riley R."/>
            <person name="Andreopoulos W."/>
            <person name="He G."/>
            <person name="Johnson J."/>
            <person name="Nolan M."/>
            <person name="Tritt A."/>
            <person name="Barry K.W."/>
            <person name="Grigoriev I.V."/>
            <person name="Nagy L.G."/>
            <person name="Hibbett D."/>
            <person name="Henrissat B."/>
            <person name="Matheny P.B."/>
            <person name="Labbe J."/>
            <person name="Martin F.M."/>
        </authorList>
    </citation>
    <scope>NUCLEOTIDE SEQUENCE</scope>
    <source>
        <strain evidence="1">FP105234-sp</strain>
    </source>
</reference>
<gene>
    <name evidence="1" type="ORF">FA95DRAFT_1587492</name>
</gene>
<protein>
    <submittedName>
        <fullName evidence="1">Uncharacterized protein</fullName>
    </submittedName>
</protein>
<evidence type="ECO:0000313" key="2">
    <source>
        <dbReference type="Proteomes" id="UP000814033"/>
    </source>
</evidence>
<evidence type="ECO:0000313" key="1">
    <source>
        <dbReference type="EMBL" id="KAI0050852.1"/>
    </source>
</evidence>